<dbReference type="Gene3D" id="4.10.60.10">
    <property type="entry name" value="Zinc finger, CCHC-type"/>
    <property type="match status" value="1"/>
</dbReference>
<dbReference type="SUPFAM" id="SSF57756">
    <property type="entry name" value="Retrovirus zinc finger-like domains"/>
    <property type="match status" value="1"/>
</dbReference>
<sequence>MTYEINLAKNLQEGEDKKKKSIALKATTKEEEDVEEEKQIEEDDDLALITRKLNKYMRGERFRGRRFTSRRDLSKEESSAHGDKEKWEEKRDLVCFKCKKLGHIKYDCPLYKSEAKRRIKKAMMVTWSESEEFSEEEKEKEVANMCFMAIDELDEKLLQFLGLSVRGILGWNPNEISTTPLLTATVACVPTEVHAEDIDEVEFKISPGSPFLLLLLDPIIVNLACFMVWDRCYLRGRYD</sequence>
<protein>
    <recommendedName>
        <fullName evidence="3">CCHC-type domain-containing protein</fullName>
    </recommendedName>
</protein>
<feature type="domain" description="CCHC-type" evidence="3">
    <location>
        <begin position="95"/>
        <end position="109"/>
    </location>
</feature>
<dbReference type="EMBL" id="CP126665">
    <property type="protein sequence ID" value="WKA11047.1"/>
    <property type="molecule type" value="Genomic_DNA"/>
</dbReference>
<dbReference type="PROSITE" id="PS50158">
    <property type="entry name" value="ZF_CCHC"/>
    <property type="match status" value="1"/>
</dbReference>
<organism evidence="4 5">
    <name type="scientific">Vitis vinifera</name>
    <name type="common">Grape</name>
    <dbReference type="NCBI Taxonomy" id="29760"/>
    <lineage>
        <taxon>Eukaryota</taxon>
        <taxon>Viridiplantae</taxon>
        <taxon>Streptophyta</taxon>
        <taxon>Embryophyta</taxon>
        <taxon>Tracheophyta</taxon>
        <taxon>Spermatophyta</taxon>
        <taxon>Magnoliopsida</taxon>
        <taxon>eudicotyledons</taxon>
        <taxon>Gunneridae</taxon>
        <taxon>Pentapetalae</taxon>
        <taxon>rosids</taxon>
        <taxon>Vitales</taxon>
        <taxon>Vitaceae</taxon>
        <taxon>Viteae</taxon>
        <taxon>Vitis</taxon>
    </lineage>
</organism>
<accession>A0ABY9DUG9</accession>
<feature type="compositionally biased region" description="Acidic residues" evidence="2">
    <location>
        <begin position="30"/>
        <end position="40"/>
    </location>
</feature>
<keyword evidence="1" id="KW-0479">Metal-binding</keyword>
<gene>
    <name evidence="4" type="ORF">VitviT2T_028582</name>
</gene>
<keyword evidence="1" id="KW-0863">Zinc-finger</keyword>
<dbReference type="Proteomes" id="UP001227230">
    <property type="component" value="Chromosome 18"/>
</dbReference>
<proteinExistence type="predicted"/>
<keyword evidence="1" id="KW-0862">Zinc</keyword>
<dbReference type="InterPro" id="IPR001878">
    <property type="entry name" value="Znf_CCHC"/>
</dbReference>
<dbReference type="InterPro" id="IPR036875">
    <property type="entry name" value="Znf_CCHC_sf"/>
</dbReference>
<keyword evidence="5" id="KW-1185">Reference proteome</keyword>
<name>A0ABY9DUG9_VITVI</name>
<evidence type="ECO:0000256" key="2">
    <source>
        <dbReference type="SAM" id="MobiDB-lite"/>
    </source>
</evidence>
<evidence type="ECO:0000256" key="1">
    <source>
        <dbReference type="PROSITE-ProRule" id="PRU00047"/>
    </source>
</evidence>
<evidence type="ECO:0000313" key="5">
    <source>
        <dbReference type="Proteomes" id="UP001227230"/>
    </source>
</evidence>
<dbReference type="Pfam" id="PF00098">
    <property type="entry name" value="zf-CCHC"/>
    <property type="match status" value="1"/>
</dbReference>
<dbReference type="SMART" id="SM00343">
    <property type="entry name" value="ZnF_C2HC"/>
    <property type="match status" value="1"/>
</dbReference>
<feature type="region of interest" description="Disordered" evidence="2">
    <location>
        <begin position="14"/>
        <end position="40"/>
    </location>
</feature>
<reference evidence="4 5" key="1">
    <citation type="journal article" date="2023" name="Hortic Res">
        <title>The complete reference genome for grapevine (Vitis vinifera L.) genetics and breeding.</title>
        <authorList>
            <person name="Shi X."/>
            <person name="Cao S."/>
            <person name="Wang X."/>
            <person name="Huang S."/>
            <person name="Wang Y."/>
            <person name="Liu Z."/>
            <person name="Liu W."/>
            <person name="Leng X."/>
            <person name="Peng Y."/>
            <person name="Wang N."/>
            <person name="Wang Y."/>
            <person name="Ma Z."/>
            <person name="Xu X."/>
            <person name="Zhang F."/>
            <person name="Xue H."/>
            <person name="Zhong H."/>
            <person name="Wang Y."/>
            <person name="Zhang K."/>
            <person name="Velt A."/>
            <person name="Avia K."/>
            <person name="Holtgrawe D."/>
            <person name="Grimplet J."/>
            <person name="Matus J.T."/>
            <person name="Ware D."/>
            <person name="Wu X."/>
            <person name="Wang H."/>
            <person name="Liu C."/>
            <person name="Fang Y."/>
            <person name="Rustenholz C."/>
            <person name="Cheng Z."/>
            <person name="Xiao H."/>
            <person name="Zhou Y."/>
        </authorList>
    </citation>
    <scope>NUCLEOTIDE SEQUENCE [LARGE SCALE GENOMIC DNA]</scope>
    <source>
        <strain evidence="5">cv. Pinot noir / PN40024</strain>
        <tissue evidence="4">Leaf</tissue>
    </source>
</reference>
<evidence type="ECO:0000313" key="4">
    <source>
        <dbReference type="EMBL" id="WKA11047.1"/>
    </source>
</evidence>
<evidence type="ECO:0000259" key="3">
    <source>
        <dbReference type="PROSITE" id="PS50158"/>
    </source>
</evidence>